<keyword evidence="10" id="KW-1185">Reference proteome</keyword>
<keyword evidence="9" id="KW-0418">Kinase</keyword>
<reference evidence="9 10" key="1">
    <citation type="submission" date="2019-12" db="EMBL/GenBank/DDBJ databases">
        <authorList>
            <person name="Alioto T."/>
            <person name="Alioto T."/>
            <person name="Gomez Garrido J."/>
        </authorList>
    </citation>
    <scope>NUCLEOTIDE SEQUENCE [LARGE SCALE GENOMIC DNA]</scope>
</reference>
<dbReference type="PANTHER" id="PTHR48062">
    <property type="entry name" value="RECEPTOR-LIKE PROTEIN 14"/>
    <property type="match status" value="1"/>
</dbReference>
<dbReference type="AlphaFoldDB" id="A0A8S0T8S6"/>
<evidence type="ECO:0000256" key="3">
    <source>
        <dbReference type="ARBA" id="ARBA00022614"/>
    </source>
</evidence>
<name>A0A8S0T8S6_OLEEU</name>
<protein>
    <submittedName>
        <fullName evidence="9">Brassinosteroid LRR receptor kinase-like isoform X1</fullName>
    </submittedName>
</protein>
<evidence type="ECO:0000256" key="1">
    <source>
        <dbReference type="ARBA" id="ARBA00004370"/>
    </source>
</evidence>
<dbReference type="GO" id="GO:0016020">
    <property type="term" value="C:membrane"/>
    <property type="evidence" value="ECO:0007669"/>
    <property type="project" value="UniProtKB-SubCell"/>
</dbReference>
<comment type="subcellular location">
    <subcellularLocation>
        <location evidence="1">Membrane</location>
    </subcellularLocation>
</comment>
<keyword evidence="9" id="KW-0675">Receptor</keyword>
<evidence type="ECO:0000256" key="2">
    <source>
        <dbReference type="ARBA" id="ARBA00009592"/>
    </source>
</evidence>
<gene>
    <name evidence="9" type="ORF">OLEA9_A062405</name>
</gene>
<feature type="transmembrane region" description="Helical" evidence="8">
    <location>
        <begin position="276"/>
        <end position="298"/>
    </location>
</feature>
<comment type="similarity">
    <text evidence="2">Belongs to the RLP family.</text>
</comment>
<keyword evidence="3" id="KW-0433">Leucine-rich repeat</keyword>
<evidence type="ECO:0000256" key="8">
    <source>
        <dbReference type="SAM" id="Phobius"/>
    </source>
</evidence>
<dbReference type="InterPro" id="IPR032675">
    <property type="entry name" value="LRR_dom_sf"/>
</dbReference>
<proteinExistence type="inferred from homology"/>
<dbReference type="OrthoDB" id="1060944at2759"/>
<evidence type="ECO:0000256" key="5">
    <source>
        <dbReference type="ARBA" id="ARBA00022737"/>
    </source>
</evidence>
<evidence type="ECO:0000256" key="6">
    <source>
        <dbReference type="ARBA" id="ARBA00023136"/>
    </source>
</evidence>
<keyword evidence="8" id="KW-1133">Transmembrane helix</keyword>
<keyword evidence="9" id="KW-0808">Transferase</keyword>
<keyword evidence="6 8" id="KW-0472">Membrane</keyword>
<dbReference type="Gene3D" id="3.80.10.10">
    <property type="entry name" value="Ribonuclease Inhibitor"/>
    <property type="match status" value="3"/>
</dbReference>
<dbReference type="SUPFAM" id="SSF52058">
    <property type="entry name" value="L domain-like"/>
    <property type="match status" value="1"/>
</dbReference>
<dbReference type="EMBL" id="CACTIH010005751">
    <property type="protein sequence ID" value="CAA3001331.1"/>
    <property type="molecule type" value="Genomic_DNA"/>
</dbReference>
<feature type="transmembrane region" description="Helical" evidence="8">
    <location>
        <begin position="305"/>
        <end position="329"/>
    </location>
</feature>
<dbReference type="Gramene" id="OE9A062405T1">
    <property type="protein sequence ID" value="OE9A062405C1"/>
    <property type="gene ID" value="OE9A062405"/>
</dbReference>
<evidence type="ECO:0000256" key="7">
    <source>
        <dbReference type="ARBA" id="ARBA00023180"/>
    </source>
</evidence>
<dbReference type="FunFam" id="3.80.10.10:FF:000041">
    <property type="entry name" value="LRR receptor-like serine/threonine-protein kinase ERECTA"/>
    <property type="match status" value="1"/>
</dbReference>
<dbReference type="InterPro" id="IPR051502">
    <property type="entry name" value="RLP_Defense_Trigger"/>
</dbReference>
<comment type="caution">
    <text evidence="9">The sequence shown here is derived from an EMBL/GenBank/DDBJ whole genome shotgun (WGS) entry which is preliminary data.</text>
</comment>
<sequence>MSKFLHYQFDLRILDLSQNGLRGNFPSWLLENNTRLKGVDLGNNALTGPLELPSSAKLDMGTLSYAFYNSNSLVTLDLRENRFTENIPHWIGNLSSLSVILLRGNHFEGTIPEQLCQVKRLSMIDLSYNYLSGQIQHCLDNITLEASKDKSSIFGVSNFIGRGEAEMAHVSLYKRVYFPSTNVPIETIESLDLSYNSLNGRIPTGLSDLNSLAVFSVANNNLSGMIPEKGQFGTFDEGCYKGNPFLCGRPLPVDYESTLGSPIVSNDETGFLDMDVFFISFAISCVSVVLCMAAVLYINPYWRRVWFHLIDVYIVRFLCRAFVFSYSIVNKLYVETL</sequence>
<dbReference type="GO" id="GO:0016301">
    <property type="term" value="F:kinase activity"/>
    <property type="evidence" value="ECO:0007669"/>
    <property type="project" value="UniProtKB-KW"/>
</dbReference>
<evidence type="ECO:0000313" key="9">
    <source>
        <dbReference type="EMBL" id="CAA3001331.1"/>
    </source>
</evidence>
<evidence type="ECO:0000256" key="4">
    <source>
        <dbReference type="ARBA" id="ARBA00022729"/>
    </source>
</evidence>
<evidence type="ECO:0000313" key="10">
    <source>
        <dbReference type="Proteomes" id="UP000594638"/>
    </source>
</evidence>
<dbReference type="Proteomes" id="UP000594638">
    <property type="component" value="Unassembled WGS sequence"/>
</dbReference>
<keyword evidence="5" id="KW-0677">Repeat</keyword>
<dbReference type="Pfam" id="PF00560">
    <property type="entry name" value="LRR_1"/>
    <property type="match status" value="3"/>
</dbReference>
<dbReference type="InterPro" id="IPR001611">
    <property type="entry name" value="Leu-rich_rpt"/>
</dbReference>
<keyword evidence="7" id="KW-0325">Glycoprotein</keyword>
<dbReference type="PANTHER" id="PTHR48062:SF21">
    <property type="entry name" value="RECEPTOR-LIKE PROTEIN 12"/>
    <property type="match status" value="1"/>
</dbReference>
<accession>A0A8S0T8S6</accession>
<keyword evidence="4" id="KW-0732">Signal</keyword>
<keyword evidence="8" id="KW-0812">Transmembrane</keyword>
<organism evidence="9 10">
    <name type="scientific">Olea europaea subsp. europaea</name>
    <dbReference type="NCBI Taxonomy" id="158383"/>
    <lineage>
        <taxon>Eukaryota</taxon>
        <taxon>Viridiplantae</taxon>
        <taxon>Streptophyta</taxon>
        <taxon>Embryophyta</taxon>
        <taxon>Tracheophyta</taxon>
        <taxon>Spermatophyta</taxon>
        <taxon>Magnoliopsida</taxon>
        <taxon>eudicotyledons</taxon>
        <taxon>Gunneridae</taxon>
        <taxon>Pentapetalae</taxon>
        <taxon>asterids</taxon>
        <taxon>lamiids</taxon>
        <taxon>Lamiales</taxon>
        <taxon>Oleaceae</taxon>
        <taxon>Oleeae</taxon>
        <taxon>Olea</taxon>
    </lineage>
</organism>